<dbReference type="EMBL" id="UINC01132934">
    <property type="protein sequence ID" value="SVD15559.1"/>
    <property type="molecule type" value="Genomic_DNA"/>
</dbReference>
<dbReference type="Gene3D" id="3.30.428.10">
    <property type="entry name" value="HIT-like"/>
    <property type="match status" value="1"/>
</dbReference>
<dbReference type="InterPro" id="IPR052908">
    <property type="entry name" value="AP-4-A_phosphorylase"/>
</dbReference>
<organism evidence="2">
    <name type="scientific">marine metagenome</name>
    <dbReference type="NCBI Taxonomy" id="408172"/>
    <lineage>
        <taxon>unclassified sequences</taxon>
        <taxon>metagenomes</taxon>
        <taxon>ecological metagenomes</taxon>
    </lineage>
</organism>
<name>A0A382T062_9ZZZZ</name>
<sequence length="116" mass="12980">HRFELEDRFSYVTSDLHPVTKLHMLVIPKRHVADFFGLDQTELISIYELLQTTRSKIQQTDPSVTGFNVGTNAGQDAGQSVAHAHIHLIPRRHGDISLTTNNPAGGVRWAVPTQRT</sequence>
<evidence type="ECO:0000313" key="2">
    <source>
        <dbReference type="EMBL" id="SVD15559.1"/>
    </source>
</evidence>
<dbReference type="InterPro" id="IPR001310">
    <property type="entry name" value="Histidine_triad_HIT"/>
</dbReference>
<dbReference type="SUPFAM" id="SSF54197">
    <property type="entry name" value="HIT-like"/>
    <property type="match status" value="1"/>
</dbReference>
<protein>
    <recommendedName>
        <fullName evidence="1">HIT domain-containing protein</fullName>
    </recommendedName>
</protein>
<dbReference type="Pfam" id="PF01230">
    <property type="entry name" value="HIT"/>
    <property type="match status" value="1"/>
</dbReference>
<dbReference type="InterPro" id="IPR036265">
    <property type="entry name" value="HIT-like_sf"/>
</dbReference>
<dbReference type="PRINTS" id="PR00332">
    <property type="entry name" value="HISTRIAD"/>
</dbReference>
<feature type="non-terminal residue" evidence="2">
    <location>
        <position position="1"/>
    </location>
</feature>
<proteinExistence type="predicted"/>
<reference evidence="2" key="1">
    <citation type="submission" date="2018-05" db="EMBL/GenBank/DDBJ databases">
        <authorList>
            <person name="Lanie J.A."/>
            <person name="Ng W.-L."/>
            <person name="Kazmierczak K.M."/>
            <person name="Andrzejewski T.M."/>
            <person name="Davidsen T.M."/>
            <person name="Wayne K.J."/>
            <person name="Tettelin H."/>
            <person name="Glass J.I."/>
            <person name="Rusch D."/>
            <person name="Podicherti R."/>
            <person name="Tsui H.-C.T."/>
            <person name="Winkler M.E."/>
        </authorList>
    </citation>
    <scope>NUCLEOTIDE SEQUENCE</scope>
</reference>
<accession>A0A382T062</accession>
<gene>
    <name evidence="2" type="ORF">METZ01_LOCUS368413</name>
</gene>
<evidence type="ECO:0000259" key="1">
    <source>
        <dbReference type="PROSITE" id="PS51084"/>
    </source>
</evidence>
<dbReference type="PROSITE" id="PS51084">
    <property type="entry name" value="HIT_2"/>
    <property type="match status" value="1"/>
</dbReference>
<dbReference type="InterPro" id="IPR011146">
    <property type="entry name" value="HIT-like"/>
</dbReference>
<feature type="domain" description="HIT" evidence="1">
    <location>
        <begin position="1"/>
        <end position="98"/>
    </location>
</feature>
<dbReference type="PANTHER" id="PTHR42997">
    <property type="entry name" value="HIT FAMILY HYDROLASE"/>
    <property type="match status" value="1"/>
</dbReference>
<dbReference type="AlphaFoldDB" id="A0A382T062"/>
<dbReference type="PANTHER" id="PTHR42997:SF1">
    <property type="entry name" value="AP-4-A PHOSPHORYLASE"/>
    <property type="match status" value="1"/>
</dbReference>
<dbReference type="GO" id="GO:0003824">
    <property type="term" value="F:catalytic activity"/>
    <property type="evidence" value="ECO:0007669"/>
    <property type="project" value="InterPro"/>
</dbReference>